<dbReference type="GO" id="GO:0015035">
    <property type="term" value="F:protein-disulfide reductase activity"/>
    <property type="evidence" value="ECO:0007669"/>
    <property type="project" value="TreeGrafter"/>
</dbReference>
<protein>
    <recommendedName>
        <fullName evidence="2">Thioredoxin domain-containing protein</fullName>
    </recommendedName>
</protein>
<feature type="signal peptide" evidence="1">
    <location>
        <begin position="1"/>
        <end position="16"/>
    </location>
</feature>
<feature type="domain" description="Thioredoxin" evidence="2">
    <location>
        <begin position="6"/>
        <end position="143"/>
    </location>
</feature>
<evidence type="ECO:0000259" key="2">
    <source>
        <dbReference type="PROSITE" id="PS51352"/>
    </source>
</evidence>
<dbReference type="SUPFAM" id="SSF52833">
    <property type="entry name" value="Thioredoxin-like"/>
    <property type="match status" value="3"/>
</dbReference>
<feature type="chain" id="PRO_5025364421" description="Thioredoxin domain-containing protein" evidence="1">
    <location>
        <begin position="17"/>
        <end position="404"/>
    </location>
</feature>
<dbReference type="PANTHER" id="PTHR45815">
    <property type="entry name" value="PROTEIN DISULFIDE-ISOMERASE A6"/>
    <property type="match status" value="1"/>
</dbReference>
<organism evidence="3">
    <name type="scientific">Arcella intermedia</name>
    <dbReference type="NCBI Taxonomy" id="1963864"/>
    <lineage>
        <taxon>Eukaryota</taxon>
        <taxon>Amoebozoa</taxon>
        <taxon>Tubulinea</taxon>
        <taxon>Elardia</taxon>
        <taxon>Arcellinida</taxon>
        <taxon>Sphaerothecina</taxon>
        <taxon>Arcellidae</taxon>
        <taxon>Arcella</taxon>
    </lineage>
</organism>
<dbReference type="EMBL" id="GIBP01003339">
    <property type="protein sequence ID" value="NDV32308.1"/>
    <property type="molecule type" value="Transcribed_RNA"/>
</dbReference>
<dbReference type="AlphaFoldDB" id="A0A6B2L657"/>
<dbReference type="Gene3D" id="3.40.30.10">
    <property type="entry name" value="Glutaredoxin"/>
    <property type="match status" value="3"/>
</dbReference>
<dbReference type="GO" id="GO:0005788">
    <property type="term" value="C:endoplasmic reticulum lumen"/>
    <property type="evidence" value="ECO:0007669"/>
    <property type="project" value="TreeGrafter"/>
</dbReference>
<reference evidence="3" key="1">
    <citation type="journal article" date="2020" name="J. Eukaryot. Microbiol.">
        <title>De novo Sequencing, Assembly and Annotation of the Transcriptome for the Free-Living Testate Amoeba Arcella intermedia.</title>
        <authorList>
            <person name="Ribeiro G.M."/>
            <person name="Porfirio-Sousa A.L."/>
            <person name="Maurer-Alcala X.X."/>
            <person name="Katz L.A."/>
            <person name="Lahr D.J.G."/>
        </authorList>
    </citation>
    <scope>NUCLEOTIDE SEQUENCE</scope>
</reference>
<evidence type="ECO:0000256" key="1">
    <source>
        <dbReference type="SAM" id="SignalP"/>
    </source>
</evidence>
<dbReference type="GO" id="GO:0034976">
    <property type="term" value="P:response to endoplasmic reticulum stress"/>
    <property type="evidence" value="ECO:0007669"/>
    <property type="project" value="TreeGrafter"/>
</dbReference>
<sequence>MCVWGLFVIQFVPCLGFYEDVSAVTHLDQDNFNQIVIESPSIWMVQFYAPWCTYSKNFQSEFKKVVERREDIIRFGAVDCDVETNKPVCGHFGITELPTLLLFKSHLEVVMTEGKKILTKKPLKYEGDMHAEFIVKWITSFLVDPFDPLIDVTDVNYLRRVYKQTHHLKNKAIYFTDKESKSNMMRSLALQFRPDSLTNKWIVIGQVNHTQTDLVSQFQIESFPSLIIIDETGKKVATFKGEYKAHELYEFLKEHAHEVTKSDLLLISKATRNLYQINDQESFDIACSQKDVCLIAFLDSQSEDHQEYITTLGMLMEEQPSQVQLLWMEGDSPRIAPFLKEFGVASGFPQAIAYQRNTKRFKNFLGSFTEEQLDEFLDLFQSSTKKSKFLKEEPKILTEQKEEL</sequence>
<dbReference type="CDD" id="cd02961">
    <property type="entry name" value="PDI_a_family"/>
    <property type="match status" value="1"/>
</dbReference>
<keyword evidence="1" id="KW-0732">Signal</keyword>
<dbReference type="InterPro" id="IPR036249">
    <property type="entry name" value="Thioredoxin-like_sf"/>
</dbReference>
<dbReference type="PANTHER" id="PTHR45815:SF3">
    <property type="entry name" value="PROTEIN DISULFIDE-ISOMERASE A6"/>
    <property type="match status" value="1"/>
</dbReference>
<dbReference type="InterPro" id="IPR013766">
    <property type="entry name" value="Thioredoxin_domain"/>
</dbReference>
<proteinExistence type="predicted"/>
<dbReference type="Pfam" id="PF00085">
    <property type="entry name" value="Thioredoxin"/>
    <property type="match status" value="1"/>
</dbReference>
<name>A0A6B2L657_9EUKA</name>
<dbReference type="Pfam" id="PF13848">
    <property type="entry name" value="Thioredoxin_6"/>
    <property type="match status" value="1"/>
</dbReference>
<dbReference type="PROSITE" id="PS51352">
    <property type="entry name" value="THIOREDOXIN_2"/>
    <property type="match status" value="1"/>
</dbReference>
<evidence type="ECO:0000313" key="3">
    <source>
        <dbReference type="EMBL" id="NDV32308.1"/>
    </source>
</evidence>
<accession>A0A6B2L657</accession>